<keyword evidence="2" id="KW-1185">Reference proteome</keyword>
<proteinExistence type="predicted"/>
<dbReference type="AlphaFoldDB" id="A0AA38MXQ3"/>
<evidence type="ECO:0000313" key="1">
    <source>
        <dbReference type="EMBL" id="KAJ3727307.1"/>
    </source>
</evidence>
<comment type="caution">
    <text evidence="1">The sequence shown here is derived from an EMBL/GenBank/DDBJ whole genome shotgun (WGS) entry which is preliminary data.</text>
</comment>
<organism evidence="1 2">
    <name type="scientific">Lentinula guzmanii</name>
    <dbReference type="NCBI Taxonomy" id="2804957"/>
    <lineage>
        <taxon>Eukaryota</taxon>
        <taxon>Fungi</taxon>
        <taxon>Dikarya</taxon>
        <taxon>Basidiomycota</taxon>
        <taxon>Agaricomycotina</taxon>
        <taxon>Agaricomycetes</taxon>
        <taxon>Agaricomycetidae</taxon>
        <taxon>Agaricales</taxon>
        <taxon>Marasmiineae</taxon>
        <taxon>Omphalotaceae</taxon>
        <taxon>Lentinula</taxon>
    </lineage>
</organism>
<protein>
    <submittedName>
        <fullName evidence="1">Uncharacterized protein</fullName>
    </submittedName>
</protein>
<dbReference type="Proteomes" id="UP001176059">
    <property type="component" value="Unassembled WGS sequence"/>
</dbReference>
<dbReference type="EMBL" id="JANVFO010000041">
    <property type="protein sequence ID" value="KAJ3727307.1"/>
    <property type="molecule type" value="Genomic_DNA"/>
</dbReference>
<name>A0AA38MXQ3_9AGAR</name>
<gene>
    <name evidence="1" type="ORF">DFJ43DRAFT_1225704</name>
</gene>
<sequence length="99" mass="10874">MNFYRNRLFFLLERRSSLETIMKFITALIYGALLLFISADAQTSCHSKDDCSGGDLCCWGPGKSRVVNRDAGNNALPFVSHLLTLAALEETANKCVGLA</sequence>
<reference evidence="1" key="2">
    <citation type="journal article" date="2023" name="Proc. Natl. Acad. Sci. U.S.A.">
        <title>A global phylogenomic analysis of the shiitake genus Lentinula.</title>
        <authorList>
            <person name="Sierra-Patev S."/>
            <person name="Min B."/>
            <person name="Naranjo-Ortiz M."/>
            <person name="Looney B."/>
            <person name="Konkel Z."/>
            <person name="Slot J.C."/>
            <person name="Sakamoto Y."/>
            <person name="Steenwyk J.L."/>
            <person name="Rokas A."/>
            <person name="Carro J."/>
            <person name="Camarero S."/>
            <person name="Ferreira P."/>
            <person name="Molpeceres G."/>
            <person name="Ruiz-Duenas F.J."/>
            <person name="Serrano A."/>
            <person name="Henrissat B."/>
            <person name="Drula E."/>
            <person name="Hughes K.W."/>
            <person name="Mata J.L."/>
            <person name="Ishikawa N.K."/>
            <person name="Vargas-Isla R."/>
            <person name="Ushijima S."/>
            <person name="Smith C.A."/>
            <person name="Donoghue J."/>
            <person name="Ahrendt S."/>
            <person name="Andreopoulos W."/>
            <person name="He G."/>
            <person name="LaButti K."/>
            <person name="Lipzen A."/>
            <person name="Ng V."/>
            <person name="Riley R."/>
            <person name="Sandor L."/>
            <person name="Barry K."/>
            <person name="Martinez A.T."/>
            <person name="Xiao Y."/>
            <person name="Gibbons J.G."/>
            <person name="Terashima K."/>
            <person name="Grigoriev I.V."/>
            <person name="Hibbett D."/>
        </authorList>
    </citation>
    <scope>NUCLEOTIDE SEQUENCE</scope>
    <source>
        <strain evidence="1">ET3784</strain>
    </source>
</reference>
<evidence type="ECO:0000313" key="2">
    <source>
        <dbReference type="Proteomes" id="UP001176059"/>
    </source>
</evidence>
<reference evidence="1" key="1">
    <citation type="submission" date="2022-08" db="EMBL/GenBank/DDBJ databases">
        <authorList>
            <consortium name="DOE Joint Genome Institute"/>
            <person name="Min B."/>
            <person name="Sierra-Patev S."/>
            <person name="Naranjo-Ortiz M."/>
            <person name="Looney B."/>
            <person name="Konkel Z."/>
            <person name="Slot J.C."/>
            <person name="Sakamoto Y."/>
            <person name="Steenwyk J.L."/>
            <person name="Rokas A."/>
            <person name="Carro J."/>
            <person name="Camarero S."/>
            <person name="Ferreira P."/>
            <person name="Molpeceres G."/>
            <person name="Ruiz-duenas F.J."/>
            <person name="Serrano A."/>
            <person name="Henrissat B."/>
            <person name="Drula E."/>
            <person name="Hughes K.W."/>
            <person name="Mata J.L."/>
            <person name="Ishikawa N.K."/>
            <person name="Vargas-Isla R."/>
            <person name="Ushijima S."/>
            <person name="Smith C.A."/>
            <person name="Ahrendt S."/>
            <person name="Andreopoulos W."/>
            <person name="He G."/>
            <person name="LaButti K."/>
            <person name="Lipzen A."/>
            <person name="Ng V."/>
            <person name="Riley R."/>
            <person name="Sandor L."/>
            <person name="Barry K."/>
            <person name="Martinez A.T."/>
            <person name="Xiao Y."/>
            <person name="Gibbons J.G."/>
            <person name="Terashima K."/>
            <person name="Hibbett D.S."/>
            <person name="Grigoriev I.V."/>
        </authorList>
    </citation>
    <scope>NUCLEOTIDE SEQUENCE</scope>
    <source>
        <strain evidence="1">ET3784</strain>
    </source>
</reference>
<accession>A0AA38MXQ3</accession>